<gene>
    <name evidence="8 10" type="primary">tpiA</name>
    <name evidence="10" type="ORF">PQU94_13960</name>
</gene>
<comment type="subunit">
    <text evidence="8 9">Homodimer.</text>
</comment>
<comment type="caution">
    <text evidence="10">The sequence shown here is derived from an EMBL/GenBank/DDBJ whole genome shotgun (WGS) entry which is preliminary data.</text>
</comment>
<proteinExistence type="inferred from homology"/>
<feature type="binding site" evidence="8">
    <location>
        <begin position="10"/>
        <end position="12"/>
    </location>
    <ligand>
        <name>substrate</name>
    </ligand>
</feature>
<feature type="binding site" evidence="8">
    <location>
        <position position="212"/>
    </location>
    <ligand>
        <name>substrate</name>
    </ligand>
</feature>
<dbReference type="Pfam" id="PF00121">
    <property type="entry name" value="TIM"/>
    <property type="match status" value="1"/>
</dbReference>
<comment type="catalytic activity">
    <reaction evidence="8 9">
        <text>D-glyceraldehyde 3-phosphate = dihydroxyacetone phosphate</text>
        <dbReference type="Rhea" id="RHEA:18585"/>
        <dbReference type="ChEBI" id="CHEBI:57642"/>
        <dbReference type="ChEBI" id="CHEBI:59776"/>
        <dbReference type="EC" id="5.3.1.1"/>
    </reaction>
</comment>
<dbReference type="Gene3D" id="3.20.20.70">
    <property type="entry name" value="Aldolase class I"/>
    <property type="match status" value="1"/>
</dbReference>
<comment type="pathway">
    <text evidence="2">Carbohydrate metabolism; erythritol degradation.</text>
</comment>
<dbReference type="PROSITE" id="PS51440">
    <property type="entry name" value="TIM_2"/>
    <property type="match status" value="1"/>
</dbReference>
<evidence type="ECO:0000313" key="10">
    <source>
        <dbReference type="EMBL" id="MDC7695383.1"/>
    </source>
</evidence>
<evidence type="ECO:0000256" key="1">
    <source>
        <dbReference type="ARBA" id="ARBA00000148"/>
    </source>
</evidence>
<feature type="active site" description="Electrophile" evidence="8">
    <location>
        <position position="98"/>
    </location>
</feature>
<dbReference type="SUPFAM" id="SSF51351">
    <property type="entry name" value="Triosephosphate isomerase (TIM)"/>
    <property type="match status" value="1"/>
</dbReference>
<feature type="binding site" evidence="8">
    <location>
        <begin position="233"/>
        <end position="234"/>
    </location>
    <ligand>
        <name>substrate</name>
    </ligand>
</feature>
<dbReference type="NCBIfam" id="TIGR00419">
    <property type="entry name" value="tim"/>
    <property type="match status" value="1"/>
</dbReference>
<dbReference type="InterPro" id="IPR000652">
    <property type="entry name" value="Triosephosphate_isomerase"/>
</dbReference>
<evidence type="ECO:0000256" key="8">
    <source>
        <dbReference type="HAMAP-Rule" id="MF_00147"/>
    </source>
</evidence>
<dbReference type="InterPro" id="IPR020861">
    <property type="entry name" value="Triosephosphate_isomerase_AS"/>
</dbReference>
<keyword evidence="6 8" id="KW-0324">Glycolysis</keyword>
<name>A0ABT5IHL2_9CAUL</name>
<comment type="subcellular location">
    <subcellularLocation>
        <location evidence="8 9">Cytoplasm</location>
    </subcellularLocation>
</comment>
<comment type="pathway">
    <text evidence="8 9">Carbohydrate biosynthesis; gluconeogenesis.</text>
</comment>
<dbReference type="GO" id="GO:0004807">
    <property type="term" value="F:triose-phosphate isomerase activity"/>
    <property type="evidence" value="ECO:0007669"/>
    <property type="project" value="UniProtKB-EC"/>
</dbReference>
<dbReference type="HAMAP" id="MF_00147_B">
    <property type="entry name" value="TIM_B"/>
    <property type="match status" value="1"/>
</dbReference>
<evidence type="ECO:0000313" key="11">
    <source>
        <dbReference type="Proteomes" id="UP001216595"/>
    </source>
</evidence>
<evidence type="ECO:0000256" key="2">
    <source>
        <dbReference type="ARBA" id="ARBA00004939"/>
    </source>
</evidence>
<keyword evidence="11" id="KW-1185">Reference proteome</keyword>
<dbReference type="PROSITE" id="PS00171">
    <property type="entry name" value="TIM_1"/>
    <property type="match status" value="1"/>
</dbReference>
<dbReference type="PANTHER" id="PTHR21139:SF42">
    <property type="entry name" value="TRIOSEPHOSPHATE ISOMERASE"/>
    <property type="match status" value="1"/>
</dbReference>
<protein>
    <recommendedName>
        <fullName evidence="8 9">Triosephosphate isomerase</fullName>
        <shortName evidence="8">TIM</shortName>
        <shortName evidence="8">TPI</shortName>
        <ecNumber evidence="8 9">5.3.1.1</ecNumber>
    </recommendedName>
    <alternativeName>
        <fullName evidence="8">Triose-phosphate isomerase</fullName>
    </alternativeName>
</protein>
<dbReference type="RefSeq" id="WP_272742047.1">
    <property type="nucleotide sequence ID" value="NZ_JAQQKW010000008.1"/>
</dbReference>
<reference evidence="10 11" key="1">
    <citation type="submission" date="2023-01" db="EMBL/GenBank/DDBJ databases">
        <title>Novel species of the genus Asticcacaulis isolated from rivers.</title>
        <authorList>
            <person name="Lu H."/>
        </authorList>
    </citation>
    <scope>NUCLEOTIDE SEQUENCE [LARGE SCALE GENOMIC DNA]</scope>
    <source>
        <strain evidence="10 11">DXS10W</strain>
    </source>
</reference>
<keyword evidence="5 8" id="KW-0963">Cytoplasm</keyword>
<keyword evidence="7 8" id="KW-0413">Isomerase</keyword>
<comment type="pathway">
    <text evidence="8 9">Carbohydrate degradation; glycolysis; D-glyceraldehyde 3-phosphate from glycerone phosphate: step 1/1.</text>
</comment>
<evidence type="ECO:0000256" key="6">
    <source>
        <dbReference type="ARBA" id="ARBA00023152"/>
    </source>
</evidence>
<evidence type="ECO:0000256" key="3">
    <source>
        <dbReference type="ARBA" id="ARBA00007422"/>
    </source>
</evidence>
<evidence type="ECO:0000256" key="9">
    <source>
        <dbReference type="RuleBase" id="RU363013"/>
    </source>
</evidence>
<dbReference type="InterPro" id="IPR035990">
    <property type="entry name" value="TIM_sf"/>
</dbReference>
<evidence type="ECO:0000256" key="7">
    <source>
        <dbReference type="ARBA" id="ARBA00023235"/>
    </source>
</evidence>
<dbReference type="EC" id="5.3.1.1" evidence="8 9"/>
<dbReference type="InterPro" id="IPR013785">
    <property type="entry name" value="Aldolase_TIM"/>
</dbReference>
<comment type="function">
    <text evidence="8">Involved in the gluconeogenesis. Catalyzes stereospecifically the conversion of dihydroxyacetone phosphate (DHAP) to D-glyceraldehyde-3-phosphate (G3P).</text>
</comment>
<dbReference type="EMBL" id="JAQQKW010000008">
    <property type="protein sequence ID" value="MDC7695383.1"/>
    <property type="molecule type" value="Genomic_DNA"/>
</dbReference>
<evidence type="ECO:0000256" key="4">
    <source>
        <dbReference type="ARBA" id="ARBA00022432"/>
    </source>
</evidence>
<comment type="similarity">
    <text evidence="3 8 9">Belongs to the triosephosphate isomerase family.</text>
</comment>
<dbReference type="InterPro" id="IPR022896">
    <property type="entry name" value="TrioseP_Isoase_bac/euk"/>
</dbReference>
<organism evidence="10 11">
    <name type="scientific">Asticcacaulis currens</name>
    <dbReference type="NCBI Taxonomy" id="2984210"/>
    <lineage>
        <taxon>Bacteria</taxon>
        <taxon>Pseudomonadati</taxon>
        <taxon>Pseudomonadota</taxon>
        <taxon>Alphaproteobacteria</taxon>
        <taxon>Caulobacterales</taxon>
        <taxon>Caulobacteraceae</taxon>
        <taxon>Asticcacaulis</taxon>
    </lineage>
</organism>
<dbReference type="PANTHER" id="PTHR21139">
    <property type="entry name" value="TRIOSEPHOSPHATE ISOMERASE"/>
    <property type="match status" value="1"/>
</dbReference>
<keyword evidence="4 8" id="KW-0312">Gluconeogenesis</keyword>
<dbReference type="CDD" id="cd00311">
    <property type="entry name" value="TIM"/>
    <property type="match status" value="1"/>
</dbReference>
<sequence>MPKHPLIAGNWKMHGLREAIPEALAMDRAARDSRASVAIFPPSTLLYALSEALQSRSEPSPVRLGGQDCHKDAQGAFTGDLSAEMLKDAGADMVILGHSERRHGHKEACESVAAKTLAALRAGLEPIICIGETLDQRQEGLTHAVLSKQLRDSLPLALEGQTFHVAYEPVWAIGTGHVPTDDQVVDAMLLIQKHLAQRFHNQVVPHTLYGGSVKPDNARHLLSLEGVDGLLVGGASLKAEDFNRIIAAAD</sequence>
<feature type="binding site" evidence="8">
    <location>
        <position position="174"/>
    </location>
    <ligand>
        <name>substrate</name>
    </ligand>
</feature>
<comment type="catalytic activity">
    <reaction evidence="1">
        <text>L-erythrulose 1-phosphate = D-erythrulose 4-phosphate</text>
        <dbReference type="Rhea" id="RHEA:49588"/>
        <dbReference type="ChEBI" id="CHEBI:58002"/>
        <dbReference type="ChEBI" id="CHEBI:90796"/>
        <dbReference type="EC" id="5.3.1.33"/>
    </reaction>
</comment>
<accession>A0ABT5IHL2</accession>
<dbReference type="Proteomes" id="UP001216595">
    <property type="component" value="Unassembled WGS sequence"/>
</dbReference>
<evidence type="ECO:0000256" key="5">
    <source>
        <dbReference type="ARBA" id="ARBA00022490"/>
    </source>
</evidence>
<feature type="active site" description="Proton acceptor" evidence="8">
    <location>
        <position position="168"/>
    </location>
</feature>